<dbReference type="PANTHER" id="PTHR23508:SF10">
    <property type="entry name" value="CARBOXYLIC ACID TRANSPORTER PROTEIN HOMOLOG"/>
    <property type="match status" value="1"/>
</dbReference>
<comment type="subcellular location">
    <subcellularLocation>
        <location evidence="1">Membrane</location>
        <topology evidence="1">Multi-pass membrane protein</topology>
    </subcellularLocation>
</comment>
<evidence type="ECO:0000256" key="5">
    <source>
        <dbReference type="SAM" id="Phobius"/>
    </source>
</evidence>
<dbReference type="Pfam" id="PF00083">
    <property type="entry name" value="Sugar_tr"/>
    <property type="match status" value="1"/>
</dbReference>
<evidence type="ECO:0000259" key="6">
    <source>
        <dbReference type="PROSITE" id="PS50850"/>
    </source>
</evidence>
<evidence type="ECO:0000313" key="7">
    <source>
        <dbReference type="EMBL" id="MCQ8242315.1"/>
    </source>
</evidence>
<feature type="transmembrane region" description="Helical" evidence="5">
    <location>
        <begin position="308"/>
        <end position="326"/>
    </location>
</feature>
<evidence type="ECO:0000256" key="3">
    <source>
        <dbReference type="ARBA" id="ARBA00022989"/>
    </source>
</evidence>
<feature type="transmembrane region" description="Helical" evidence="5">
    <location>
        <begin position="95"/>
        <end position="117"/>
    </location>
</feature>
<dbReference type="InterPro" id="IPR036259">
    <property type="entry name" value="MFS_trans_sf"/>
</dbReference>
<dbReference type="Gene3D" id="1.20.1250.20">
    <property type="entry name" value="MFS general substrate transporter like domains"/>
    <property type="match status" value="1"/>
</dbReference>
<feature type="domain" description="Major facilitator superfamily (MFS) profile" evidence="6">
    <location>
        <begin position="24"/>
        <end position="459"/>
    </location>
</feature>
<dbReference type="SUPFAM" id="SSF103473">
    <property type="entry name" value="MFS general substrate transporter"/>
    <property type="match status" value="1"/>
</dbReference>
<dbReference type="PROSITE" id="PS50850">
    <property type="entry name" value="MFS"/>
    <property type="match status" value="1"/>
</dbReference>
<feature type="transmembrane region" description="Helical" evidence="5">
    <location>
        <begin position="273"/>
        <end position="296"/>
    </location>
</feature>
<dbReference type="PANTHER" id="PTHR23508">
    <property type="entry name" value="CARBOXYLIC ACID TRANSPORTER PROTEIN HOMOLOG"/>
    <property type="match status" value="1"/>
</dbReference>
<reference evidence="7 8" key="1">
    <citation type="submission" date="2022-06" db="EMBL/GenBank/DDBJ databases">
        <title>Rhizosaccharibacter gen. nov. sp. nov. KSS12, endophytic bacteria isolated from sugarcane.</title>
        <authorList>
            <person name="Pitiwittayakul N."/>
        </authorList>
    </citation>
    <scope>NUCLEOTIDE SEQUENCE [LARGE SCALE GENOMIC DNA]</scope>
    <source>
        <strain evidence="7 8">KSS12</strain>
    </source>
</reference>
<name>A0ABT1W1J6_9PROT</name>
<proteinExistence type="predicted"/>
<protein>
    <submittedName>
        <fullName evidence="7">MFS transporter</fullName>
    </submittedName>
</protein>
<dbReference type="InterPro" id="IPR005828">
    <property type="entry name" value="MFS_sugar_transport-like"/>
</dbReference>
<dbReference type="Proteomes" id="UP001524547">
    <property type="component" value="Unassembled WGS sequence"/>
</dbReference>
<feature type="transmembrane region" description="Helical" evidence="5">
    <location>
        <begin position="370"/>
        <end position="389"/>
    </location>
</feature>
<accession>A0ABT1W1J6</accession>
<sequence>MPPVHTRIPARLDRLPFSRFHWLVVLALGITWILDGLEVTLVGSVGPMLQSPRTLGMSASQIGLAASAYVTGAVTGAVLFGWLTDRLGRKNIFSLTLGLYVVAVLLTACSWSVWSFILFRALTGVGIGGEYAAINSAIDELVPAKLRGRIDIMVNGSYWAGAAVGAAGSVLLVSDRFMPMTLGWRLGFAIGGVLGLGVLFCRRFVPESPRWLVTHGRKEEADRICAEIEARVQRHAGCELEPVFDELRVHPQRVFGFRMVFGAMLGQYRMRSLLALVLMASQAFLYNAVFFTYGQVLTMHEHVAPQRVGLFILPLALGNLMGPLCLGSLFDTVGRRKMIFATYGLSGVIMVAVAVLFARGTLDAVTQTAGWVAIFFFASAAASAAYLTASEIFPLETRAMAIALFYVLGTLIGGVLSPVLFGVLVEMGGRLPLAYGYGFAAVLMLLAGLMALRYGVDAERRSLEDIAPPLSS</sequence>
<evidence type="ECO:0000256" key="4">
    <source>
        <dbReference type="ARBA" id="ARBA00023136"/>
    </source>
</evidence>
<gene>
    <name evidence="7" type="ORF">NFI88_15895</name>
</gene>
<keyword evidence="8" id="KW-1185">Reference proteome</keyword>
<evidence type="ECO:0000313" key="8">
    <source>
        <dbReference type="Proteomes" id="UP001524547"/>
    </source>
</evidence>
<feature type="transmembrane region" description="Helical" evidence="5">
    <location>
        <begin position="20"/>
        <end position="42"/>
    </location>
</feature>
<feature type="transmembrane region" description="Helical" evidence="5">
    <location>
        <begin position="338"/>
        <end position="358"/>
    </location>
</feature>
<dbReference type="EMBL" id="JAMZEJ010000010">
    <property type="protein sequence ID" value="MCQ8242315.1"/>
    <property type="molecule type" value="Genomic_DNA"/>
</dbReference>
<feature type="transmembrane region" description="Helical" evidence="5">
    <location>
        <begin position="433"/>
        <end position="452"/>
    </location>
</feature>
<organism evidence="7 8">
    <name type="scientific">Rhizosaccharibacter radicis</name>
    <dbReference type="NCBI Taxonomy" id="2782605"/>
    <lineage>
        <taxon>Bacteria</taxon>
        <taxon>Pseudomonadati</taxon>
        <taxon>Pseudomonadota</taxon>
        <taxon>Alphaproteobacteria</taxon>
        <taxon>Acetobacterales</taxon>
        <taxon>Acetobacteraceae</taxon>
        <taxon>Rhizosaccharibacter</taxon>
    </lineage>
</organism>
<keyword evidence="4 5" id="KW-0472">Membrane</keyword>
<keyword evidence="2 5" id="KW-0812">Transmembrane</keyword>
<dbReference type="CDD" id="cd17316">
    <property type="entry name" value="MFS_SV2_like"/>
    <property type="match status" value="1"/>
</dbReference>
<keyword evidence="3 5" id="KW-1133">Transmembrane helix</keyword>
<feature type="transmembrane region" description="Helical" evidence="5">
    <location>
        <begin position="401"/>
        <end position="421"/>
    </location>
</feature>
<evidence type="ECO:0000256" key="1">
    <source>
        <dbReference type="ARBA" id="ARBA00004141"/>
    </source>
</evidence>
<evidence type="ECO:0000256" key="2">
    <source>
        <dbReference type="ARBA" id="ARBA00022692"/>
    </source>
</evidence>
<feature type="transmembrane region" description="Helical" evidence="5">
    <location>
        <begin position="62"/>
        <end position="83"/>
    </location>
</feature>
<dbReference type="InterPro" id="IPR020846">
    <property type="entry name" value="MFS_dom"/>
</dbReference>
<comment type="caution">
    <text evidence="7">The sequence shown here is derived from an EMBL/GenBank/DDBJ whole genome shotgun (WGS) entry which is preliminary data.</text>
</comment>
<feature type="transmembrane region" description="Helical" evidence="5">
    <location>
        <begin position="182"/>
        <end position="201"/>
    </location>
</feature>